<evidence type="ECO:0000256" key="2">
    <source>
        <dbReference type="ARBA" id="ARBA00022448"/>
    </source>
</evidence>
<evidence type="ECO:0000256" key="6">
    <source>
        <dbReference type="ARBA" id="ARBA00023136"/>
    </source>
</evidence>
<feature type="transmembrane region" description="Helical" evidence="7">
    <location>
        <begin position="34"/>
        <end position="53"/>
    </location>
</feature>
<feature type="domain" description="Cation/H+ exchanger transmembrane" evidence="8">
    <location>
        <begin position="16"/>
        <end position="180"/>
    </location>
</feature>
<feature type="non-terminal residue" evidence="9">
    <location>
        <position position="180"/>
    </location>
</feature>
<evidence type="ECO:0000256" key="3">
    <source>
        <dbReference type="ARBA" id="ARBA00022692"/>
    </source>
</evidence>
<evidence type="ECO:0000256" key="5">
    <source>
        <dbReference type="ARBA" id="ARBA00023065"/>
    </source>
</evidence>
<accession>A0ABW3DPE9</accession>
<dbReference type="Proteomes" id="UP001597024">
    <property type="component" value="Unassembled WGS sequence"/>
</dbReference>
<dbReference type="InterPro" id="IPR038770">
    <property type="entry name" value="Na+/solute_symporter_sf"/>
</dbReference>
<dbReference type="Pfam" id="PF00999">
    <property type="entry name" value="Na_H_Exchanger"/>
    <property type="match status" value="1"/>
</dbReference>
<evidence type="ECO:0000256" key="7">
    <source>
        <dbReference type="SAM" id="Phobius"/>
    </source>
</evidence>
<feature type="transmembrane region" description="Helical" evidence="7">
    <location>
        <begin position="6"/>
        <end position="22"/>
    </location>
</feature>
<name>A0ABW3DPE9_9ACTN</name>
<keyword evidence="10" id="KW-1185">Reference proteome</keyword>
<dbReference type="Gene3D" id="1.20.1530.20">
    <property type="match status" value="1"/>
</dbReference>
<comment type="subcellular location">
    <subcellularLocation>
        <location evidence="1">Membrane</location>
        <topology evidence="1">Multi-pass membrane protein</topology>
    </subcellularLocation>
</comment>
<evidence type="ECO:0000313" key="10">
    <source>
        <dbReference type="Proteomes" id="UP001597024"/>
    </source>
</evidence>
<keyword evidence="2" id="KW-0813">Transport</keyword>
<feature type="transmembrane region" description="Helical" evidence="7">
    <location>
        <begin position="131"/>
        <end position="151"/>
    </location>
</feature>
<dbReference type="InterPro" id="IPR006153">
    <property type="entry name" value="Cation/H_exchanger_TM"/>
</dbReference>
<evidence type="ECO:0000256" key="4">
    <source>
        <dbReference type="ARBA" id="ARBA00022989"/>
    </source>
</evidence>
<feature type="transmembrane region" description="Helical" evidence="7">
    <location>
        <begin position="95"/>
        <end position="119"/>
    </location>
</feature>
<keyword evidence="4 7" id="KW-1133">Transmembrane helix</keyword>
<dbReference type="PANTHER" id="PTHR32468">
    <property type="entry name" value="CATION/H + ANTIPORTER"/>
    <property type="match status" value="1"/>
</dbReference>
<evidence type="ECO:0000313" key="9">
    <source>
        <dbReference type="EMBL" id="MFD0885745.1"/>
    </source>
</evidence>
<sequence length="180" mass="18715">MTAHPAVLLLDLALVVALAWLFGRVAERLGQPAVIGEIVGGIALGPTLLPAQAGDVLFPAEVRGPLSALANIGVILFMFLVGCEFDRRAMRGQGWATTTIAFAATLVPFGLGVVLATGLGRWEPPGRHTEFMLFMGTAMAVTAFPVLSRVLRDRGMAGTPVGRQALASAAIGGALAWTLL</sequence>
<keyword evidence="3 7" id="KW-0812">Transmembrane</keyword>
<evidence type="ECO:0000256" key="1">
    <source>
        <dbReference type="ARBA" id="ARBA00004141"/>
    </source>
</evidence>
<reference evidence="10" key="1">
    <citation type="journal article" date="2019" name="Int. J. Syst. Evol. Microbiol.">
        <title>The Global Catalogue of Microorganisms (GCM) 10K type strain sequencing project: providing services to taxonomists for standard genome sequencing and annotation.</title>
        <authorList>
            <consortium name="The Broad Institute Genomics Platform"/>
            <consortium name="The Broad Institute Genome Sequencing Center for Infectious Disease"/>
            <person name="Wu L."/>
            <person name="Ma J."/>
        </authorList>
    </citation>
    <scope>NUCLEOTIDE SEQUENCE [LARGE SCALE GENOMIC DNA]</scope>
    <source>
        <strain evidence="10">CCUG 62974</strain>
    </source>
</reference>
<dbReference type="InterPro" id="IPR050794">
    <property type="entry name" value="CPA2_transporter"/>
</dbReference>
<gene>
    <name evidence="9" type="ORF">ACFQ08_14435</name>
</gene>
<dbReference type="PANTHER" id="PTHR32468:SF0">
    <property type="entry name" value="K(+)_H(+) ANTIPORTER 1"/>
    <property type="match status" value="1"/>
</dbReference>
<dbReference type="EMBL" id="JBHTHX010000428">
    <property type="protein sequence ID" value="MFD0885745.1"/>
    <property type="molecule type" value="Genomic_DNA"/>
</dbReference>
<proteinExistence type="predicted"/>
<evidence type="ECO:0000259" key="8">
    <source>
        <dbReference type="Pfam" id="PF00999"/>
    </source>
</evidence>
<keyword evidence="5" id="KW-0406">Ion transport</keyword>
<comment type="caution">
    <text evidence="9">The sequence shown here is derived from an EMBL/GenBank/DDBJ whole genome shotgun (WGS) entry which is preliminary data.</text>
</comment>
<feature type="transmembrane region" description="Helical" evidence="7">
    <location>
        <begin position="65"/>
        <end position="83"/>
    </location>
</feature>
<organism evidence="9 10">
    <name type="scientific">Streptosporangium algeriense</name>
    <dbReference type="NCBI Taxonomy" id="1682748"/>
    <lineage>
        <taxon>Bacteria</taxon>
        <taxon>Bacillati</taxon>
        <taxon>Actinomycetota</taxon>
        <taxon>Actinomycetes</taxon>
        <taxon>Streptosporangiales</taxon>
        <taxon>Streptosporangiaceae</taxon>
        <taxon>Streptosporangium</taxon>
    </lineage>
</organism>
<protein>
    <submittedName>
        <fullName evidence="9">Cation:proton antiporter</fullName>
    </submittedName>
</protein>
<keyword evidence="6 7" id="KW-0472">Membrane</keyword>